<protein>
    <submittedName>
        <fullName evidence="1">Uncharacterized protein</fullName>
    </submittedName>
</protein>
<evidence type="ECO:0000313" key="2">
    <source>
        <dbReference type="Proteomes" id="UP000324222"/>
    </source>
</evidence>
<evidence type="ECO:0000313" key="1">
    <source>
        <dbReference type="EMBL" id="MPD05154.1"/>
    </source>
</evidence>
<dbReference type="EMBL" id="VSRR010144676">
    <property type="protein sequence ID" value="MPD05154.1"/>
    <property type="molecule type" value="Genomic_DNA"/>
</dbReference>
<dbReference type="Proteomes" id="UP000324222">
    <property type="component" value="Unassembled WGS sequence"/>
</dbReference>
<keyword evidence="2" id="KW-1185">Reference proteome</keyword>
<sequence length="29" mass="3178">MISLGRHTLLRDSTPAHLLASRPSPVTYS</sequence>
<gene>
    <name evidence="1" type="ORF">E2C01_100885</name>
</gene>
<comment type="caution">
    <text evidence="1">The sequence shown here is derived from an EMBL/GenBank/DDBJ whole genome shotgun (WGS) entry which is preliminary data.</text>
</comment>
<dbReference type="AlphaFoldDB" id="A0A5B7KEG8"/>
<reference evidence="1 2" key="1">
    <citation type="submission" date="2019-05" db="EMBL/GenBank/DDBJ databases">
        <title>Another draft genome of Portunus trituberculatus and its Hox gene families provides insights of decapod evolution.</title>
        <authorList>
            <person name="Jeong J.-H."/>
            <person name="Song I."/>
            <person name="Kim S."/>
            <person name="Choi T."/>
            <person name="Kim D."/>
            <person name="Ryu S."/>
            <person name="Kim W."/>
        </authorList>
    </citation>
    <scope>NUCLEOTIDE SEQUENCE [LARGE SCALE GENOMIC DNA]</scope>
    <source>
        <tissue evidence="1">Muscle</tissue>
    </source>
</reference>
<proteinExistence type="predicted"/>
<accession>A0A5B7KEG8</accession>
<name>A0A5B7KEG8_PORTR</name>
<organism evidence="1 2">
    <name type="scientific">Portunus trituberculatus</name>
    <name type="common">Swimming crab</name>
    <name type="synonym">Neptunus trituberculatus</name>
    <dbReference type="NCBI Taxonomy" id="210409"/>
    <lineage>
        <taxon>Eukaryota</taxon>
        <taxon>Metazoa</taxon>
        <taxon>Ecdysozoa</taxon>
        <taxon>Arthropoda</taxon>
        <taxon>Crustacea</taxon>
        <taxon>Multicrustacea</taxon>
        <taxon>Malacostraca</taxon>
        <taxon>Eumalacostraca</taxon>
        <taxon>Eucarida</taxon>
        <taxon>Decapoda</taxon>
        <taxon>Pleocyemata</taxon>
        <taxon>Brachyura</taxon>
        <taxon>Eubrachyura</taxon>
        <taxon>Portunoidea</taxon>
        <taxon>Portunidae</taxon>
        <taxon>Portuninae</taxon>
        <taxon>Portunus</taxon>
    </lineage>
</organism>